<dbReference type="InterPro" id="IPR011330">
    <property type="entry name" value="Glyco_hydro/deAcase_b/a-brl"/>
</dbReference>
<feature type="domain" description="NodB homology" evidence="3">
    <location>
        <begin position="64"/>
        <end position="268"/>
    </location>
</feature>
<dbReference type="Proteomes" id="UP001183817">
    <property type="component" value="Unassembled WGS sequence"/>
</dbReference>
<name>A0ABU2BFU2_9MICC</name>
<dbReference type="SUPFAM" id="SSF88713">
    <property type="entry name" value="Glycoside hydrolase/deacetylase"/>
    <property type="match status" value="1"/>
</dbReference>
<keyword evidence="2" id="KW-0732">Signal</keyword>
<keyword evidence="5" id="KW-1185">Reference proteome</keyword>
<evidence type="ECO:0000313" key="4">
    <source>
        <dbReference type="EMBL" id="MDR7357502.1"/>
    </source>
</evidence>
<dbReference type="PROSITE" id="PS51677">
    <property type="entry name" value="NODB"/>
    <property type="match status" value="1"/>
</dbReference>
<evidence type="ECO:0000259" key="3">
    <source>
        <dbReference type="PROSITE" id="PS51677"/>
    </source>
</evidence>
<comment type="subcellular location">
    <subcellularLocation>
        <location evidence="1">Secreted</location>
    </subcellularLocation>
</comment>
<evidence type="ECO:0000256" key="1">
    <source>
        <dbReference type="ARBA" id="ARBA00004613"/>
    </source>
</evidence>
<dbReference type="EMBL" id="JAVDYI010000001">
    <property type="protein sequence ID" value="MDR7357502.1"/>
    <property type="molecule type" value="Genomic_DNA"/>
</dbReference>
<proteinExistence type="predicted"/>
<evidence type="ECO:0000256" key="2">
    <source>
        <dbReference type="ARBA" id="ARBA00022729"/>
    </source>
</evidence>
<accession>A0ABU2BFU2</accession>
<dbReference type="InterPro" id="IPR051398">
    <property type="entry name" value="Polysacch_Deacetylase"/>
</dbReference>
<sequence length="268" mass="29066">MNTVIPILLYHSVQDDAPVGFGPWAVTCKLFADHMDALLRLGYTGLSVGEVVNLIRSGAEVPPRSVAVTFDDGFADFASNAWPVLKHRGLPATLYVTTGVVGGRSEWLGPVGAGELPMLDGSAIRELAGDGVEMGAHSVTHPQLDCIGREAASREIAGSKKALEELIERPVDTFAYPHGYHDKAVRQMVIEAGYSSAAAVRNALSHPQDDPFALARYTVMADCSVEHLEAVLAGTAVKRARPQERWRTHVWRQARRFRASKARWGSNA</sequence>
<dbReference type="RefSeq" id="WP_302262755.1">
    <property type="nucleotide sequence ID" value="NZ_BAAAWO010000001.1"/>
</dbReference>
<dbReference type="PANTHER" id="PTHR34216:SF3">
    <property type="entry name" value="POLY-BETA-1,6-N-ACETYL-D-GLUCOSAMINE N-DEACETYLASE"/>
    <property type="match status" value="1"/>
</dbReference>
<dbReference type="Pfam" id="PF01522">
    <property type="entry name" value="Polysacc_deac_1"/>
    <property type="match status" value="1"/>
</dbReference>
<reference evidence="4 5" key="1">
    <citation type="submission" date="2023-07" db="EMBL/GenBank/DDBJ databases">
        <title>Sequencing the genomes of 1000 actinobacteria strains.</title>
        <authorList>
            <person name="Klenk H.-P."/>
        </authorList>
    </citation>
    <scope>NUCLEOTIDE SEQUENCE [LARGE SCALE GENOMIC DNA]</scope>
    <source>
        <strain evidence="4 5">DSM 20167</strain>
    </source>
</reference>
<gene>
    <name evidence="4" type="ORF">J2S64_001193</name>
</gene>
<dbReference type="PANTHER" id="PTHR34216">
    <property type="match status" value="1"/>
</dbReference>
<evidence type="ECO:0000313" key="5">
    <source>
        <dbReference type="Proteomes" id="UP001183817"/>
    </source>
</evidence>
<dbReference type="InterPro" id="IPR002509">
    <property type="entry name" value="NODB_dom"/>
</dbReference>
<comment type="caution">
    <text evidence="4">The sequence shown here is derived from an EMBL/GenBank/DDBJ whole genome shotgun (WGS) entry which is preliminary data.</text>
</comment>
<organism evidence="4 5">
    <name type="scientific">Paeniglutamicibacter sulfureus</name>
    <dbReference type="NCBI Taxonomy" id="43666"/>
    <lineage>
        <taxon>Bacteria</taxon>
        <taxon>Bacillati</taxon>
        <taxon>Actinomycetota</taxon>
        <taxon>Actinomycetes</taxon>
        <taxon>Micrococcales</taxon>
        <taxon>Micrococcaceae</taxon>
        <taxon>Paeniglutamicibacter</taxon>
    </lineage>
</organism>
<dbReference type="CDD" id="cd10918">
    <property type="entry name" value="CE4_NodB_like_5s_6s"/>
    <property type="match status" value="1"/>
</dbReference>
<dbReference type="Gene3D" id="3.20.20.370">
    <property type="entry name" value="Glycoside hydrolase/deacetylase"/>
    <property type="match status" value="1"/>
</dbReference>
<protein>
    <submittedName>
        <fullName evidence="4">Peptidoglycan/xylan/chitin deacetylase (PgdA/CDA1 family)</fullName>
    </submittedName>
</protein>